<dbReference type="AlphaFoldDB" id="A0A7R7W7K4"/>
<gene>
    <name evidence="1" type="ORF">AKAW2_31161A</name>
</gene>
<proteinExistence type="predicted"/>
<name>A0A7R7W7K4_ASPKA</name>
<protein>
    <submittedName>
        <fullName evidence="1">Uncharacterized protein</fullName>
    </submittedName>
</protein>
<dbReference type="GeneID" id="64959167"/>
<evidence type="ECO:0000313" key="2">
    <source>
        <dbReference type="Proteomes" id="UP000661280"/>
    </source>
</evidence>
<dbReference type="RefSeq" id="XP_041541608.1">
    <property type="nucleotide sequence ID" value="XM_041687754.1"/>
</dbReference>
<keyword evidence="2" id="KW-1185">Reference proteome</keyword>
<sequence>MLTVDIGRMESGSAEGLLASGVHGDLWPADGLQDPSGIDSGILQGGIAVNGGNTEKLQRGMVCSKENGESILYMGQNS</sequence>
<accession>A0A7R7W7K4</accession>
<dbReference type="KEGG" id="aluc:AKAW2_31161A"/>
<reference evidence="1" key="2">
    <citation type="submission" date="2021-02" db="EMBL/GenBank/DDBJ databases">
        <title>Aspergillus luchuensis mut. kawachii IFO 4304 genome sequence.</title>
        <authorList>
            <person name="Mori K."/>
            <person name="Kadooka C."/>
            <person name="Goto M."/>
            <person name="Futagami T."/>
        </authorList>
    </citation>
    <scope>NUCLEOTIDE SEQUENCE</scope>
    <source>
        <strain evidence="1">IFO 4308</strain>
    </source>
</reference>
<evidence type="ECO:0000313" key="1">
    <source>
        <dbReference type="EMBL" id="BCR97842.1"/>
    </source>
</evidence>
<organism evidence="1 2">
    <name type="scientific">Aspergillus kawachii</name>
    <name type="common">White koji mold</name>
    <name type="synonym">Aspergillus awamori var. kawachi</name>
    <dbReference type="NCBI Taxonomy" id="1069201"/>
    <lineage>
        <taxon>Eukaryota</taxon>
        <taxon>Fungi</taxon>
        <taxon>Dikarya</taxon>
        <taxon>Ascomycota</taxon>
        <taxon>Pezizomycotina</taxon>
        <taxon>Eurotiomycetes</taxon>
        <taxon>Eurotiomycetidae</taxon>
        <taxon>Eurotiales</taxon>
        <taxon>Aspergillaceae</taxon>
        <taxon>Aspergillus</taxon>
        <taxon>Aspergillus subgen. Circumdati</taxon>
    </lineage>
</organism>
<reference evidence="1" key="1">
    <citation type="submission" date="2021-01" db="EMBL/GenBank/DDBJ databases">
        <authorList>
            <consortium name="Aspergillus luchuensis mut. kawachii IFO 4304 genome sequencing consortium"/>
            <person name="Kazuki M."/>
            <person name="Futagami T."/>
        </authorList>
    </citation>
    <scope>NUCLEOTIDE SEQUENCE</scope>
    <source>
        <strain evidence="1">IFO 4308</strain>
    </source>
</reference>
<dbReference type="Proteomes" id="UP000661280">
    <property type="component" value="Chromosome 3"/>
</dbReference>
<dbReference type="EMBL" id="AP024427">
    <property type="protein sequence ID" value="BCR97842.1"/>
    <property type="molecule type" value="Genomic_DNA"/>
</dbReference>